<feature type="transmembrane region" description="Helical" evidence="1">
    <location>
        <begin position="49"/>
        <end position="66"/>
    </location>
</feature>
<dbReference type="AlphaFoldDB" id="A0A081DB97"/>
<sequence length="93" mass="11068">MIKRSDILKEAHLMLCSILTGRLQSIFLFALILFIIPFVLFITAPIIDYKIIIGSILCILFGLWLVRSRLRDYKEEYRRQDLKKEQRKKGLRN</sequence>
<evidence type="ECO:0000313" key="5">
    <source>
        <dbReference type="Proteomes" id="UP000029226"/>
    </source>
</evidence>
<accession>A0A081DB97</accession>
<evidence type="ECO:0000313" key="4">
    <source>
        <dbReference type="Proteomes" id="UP000028980"/>
    </source>
</evidence>
<comment type="caution">
    <text evidence="2">The sequence shown here is derived from an EMBL/GenBank/DDBJ whole genome shotgun (WGS) entry which is preliminary data.</text>
</comment>
<dbReference type="Proteomes" id="UP000028980">
    <property type="component" value="Unassembled WGS sequence"/>
</dbReference>
<keyword evidence="1" id="KW-0472">Membrane</keyword>
<protein>
    <submittedName>
        <fullName evidence="2">Uncharacterized protein</fullName>
    </submittedName>
</protein>
<dbReference type="EMBL" id="BBMM01000009">
    <property type="protein sequence ID" value="GAL01169.1"/>
    <property type="molecule type" value="Genomic_DNA"/>
</dbReference>
<evidence type="ECO:0000313" key="2">
    <source>
        <dbReference type="EMBL" id="GAK76193.1"/>
    </source>
</evidence>
<feature type="transmembrane region" description="Helical" evidence="1">
    <location>
        <begin position="21"/>
        <end position="43"/>
    </location>
</feature>
<dbReference type="Proteomes" id="UP000029226">
    <property type="component" value="Unassembled WGS sequence"/>
</dbReference>
<proteinExistence type="predicted"/>
<gene>
    <name evidence="2" type="ORF">JCM19296_1790</name>
    <name evidence="3" type="ORF">JCM19314_613</name>
</gene>
<organism evidence="2 4">
    <name type="scientific">Nonlabens ulvanivorans</name>
    <name type="common">Persicivirga ulvanivorans</name>
    <dbReference type="NCBI Taxonomy" id="906888"/>
    <lineage>
        <taxon>Bacteria</taxon>
        <taxon>Pseudomonadati</taxon>
        <taxon>Bacteroidota</taxon>
        <taxon>Flavobacteriia</taxon>
        <taxon>Flavobacteriales</taxon>
        <taxon>Flavobacteriaceae</taxon>
        <taxon>Nonlabens</taxon>
    </lineage>
</organism>
<evidence type="ECO:0000313" key="3">
    <source>
        <dbReference type="EMBL" id="GAL01169.1"/>
    </source>
</evidence>
<reference evidence="4 5" key="1">
    <citation type="journal article" date="2014" name="Genome Announc.">
        <title>Draft Genome Sequences of Marine Flavobacterium Nonlabens Strains NR17, NR24, NR27, NR32, NR33, and Ara13.</title>
        <authorList>
            <person name="Nakanishi M."/>
            <person name="Meirelles P."/>
            <person name="Suzuki R."/>
            <person name="Takatani N."/>
            <person name="Mino S."/>
            <person name="Suda W."/>
            <person name="Oshima K."/>
            <person name="Hattori M."/>
            <person name="Ohkuma M."/>
            <person name="Hosokawa M."/>
            <person name="Miyashita K."/>
            <person name="Thompson F.L."/>
            <person name="Niwa A."/>
            <person name="Sawabe T."/>
            <person name="Sawabe T."/>
        </authorList>
    </citation>
    <scope>NUCLEOTIDE SEQUENCE [LARGE SCALE GENOMIC DNA]</scope>
    <source>
        <strain evidence="2">JCM 19296</strain>
        <strain evidence="3">JCM 19314</strain>
        <strain evidence="4">JCM19296</strain>
        <strain evidence="5">JCM19314</strain>
    </source>
</reference>
<evidence type="ECO:0000256" key="1">
    <source>
        <dbReference type="SAM" id="Phobius"/>
    </source>
</evidence>
<dbReference type="EMBL" id="BBLG01000003">
    <property type="protein sequence ID" value="GAK76193.1"/>
    <property type="molecule type" value="Genomic_DNA"/>
</dbReference>
<keyword evidence="1" id="KW-1133">Transmembrane helix</keyword>
<keyword evidence="1" id="KW-0812">Transmembrane</keyword>
<name>A0A081DB97_NONUL</name>